<feature type="transmembrane region" description="Helical" evidence="1">
    <location>
        <begin position="72"/>
        <end position="94"/>
    </location>
</feature>
<dbReference type="STRING" id="1172567.WQO_09800"/>
<name>A0A0U3LEA9_STRGL</name>
<keyword evidence="1" id="KW-0812">Transmembrane</keyword>
<keyword evidence="1" id="KW-0472">Membrane</keyword>
<protein>
    <submittedName>
        <fullName evidence="2">Uncharacterized protein</fullName>
    </submittedName>
</protein>
<dbReference type="EMBL" id="CP013738">
    <property type="protein sequence ID" value="ALU93627.1"/>
    <property type="molecule type" value="Genomic_DNA"/>
</dbReference>
<dbReference type="AlphaFoldDB" id="A0A0U3LEA9"/>
<dbReference type="Proteomes" id="UP000064183">
    <property type="component" value="Chromosome"/>
</dbReference>
<evidence type="ECO:0000256" key="1">
    <source>
        <dbReference type="SAM" id="Phobius"/>
    </source>
</evidence>
<keyword evidence="1" id="KW-1133">Transmembrane helix</keyword>
<evidence type="ECO:0000313" key="2">
    <source>
        <dbReference type="EMBL" id="ALU93627.1"/>
    </source>
</evidence>
<accession>A0A0U3LEA9</accession>
<feature type="transmembrane region" description="Helical" evidence="1">
    <location>
        <begin position="115"/>
        <end position="148"/>
    </location>
</feature>
<feature type="transmembrane region" description="Helical" evidence="1">
    <location>
        <begin position="168"/>
        <end position="185"/>
    </location>
</feature>
<feature type="transmembrane region" description="Helical" evidence="1">
    <location>
        <begin position="197"/>
        <end position="216"/>
    </location>
</feature>
<sequence>MSAFALGAYASARAAVDSLHQEWQFLHEDGGYTFQRAIGKSPDATDAPLKETWEAAGQAVAGLHPVQGAVNLLQVLCFVIGPIVFFTYGAIAATRDAHYKTLKFRVVREGYRPLFVARAASLVTAVTALTVTALLFALAITTAVHLAVSSRIDTRLLRVPQDMSFPDALPTLTMTVTTGVFFALLGMCTAVLFRRPLYILPLFVAGFFLVPILSRFDPRNLLMVLAYPHMEFIGGFVPPAPRPVHVLLAAFLLLAGVAGMLAVTYAVESRRSAYTT</sequence>
<reference evidence="2 3" key="1">
    <citation type="journal article" date="2012" name="J. Bacteriol.">
        <title>Draft genome sequence of Streptomyces globisporus C-1027, which produces an antitumor antibiotic consisting of a nine-membered enediyne with a chromoprotein.</title>
        <authorList>
            <person name="Wang L."/>
            <person name="Wang S."/>
            <person name="He Q."/>
            <person name="Yu T."/>
            <person name="Li Q."/>
            <person name="Hong B."/>
        </authorList>
    </citation>
    <scope>NUCLEOTIDE SEQUENCE [LARGE SCALE GENOMIC DNA]</scope>
    <source>
        <strain evidence="2 3">C-1027</strain>
    </source>
</reference>
<dbReference type="GeneID" id="27782621"/>
<feature type="transmembrane region" description="Helical" evidence="1">
    <location>
        <begin position="246"/>
        <end position="267"/>
    </location>
</feature>
<proteinExistence type="predicted"/>
<gene>
    <name evidence="2" type="ORF">WQO_09800</name>
</gene>
<organism evidence="2 3">
    <name type="scientific">Streptomyces globisporus C-1027</name>
    <dbReference type="NCBI Taxonomy" id="1172567"/>
    <lineage>
        <taxon>Bacteria</taxon>
        <taxon>Bacillati</taxon>
        <taxon>Actinomycetota</taxon>
        <taxon>Actinomycetes</taxon>
        <taxon>Kitasatosporales</taxon>
        <taxon>Streptomycetaceae</taxon>
        <taxon>Streptomyces</taxon>
    </lineage>
</organism>
<dbReference type="KEGG" id="sgb:WQO_09800"/>
<evidence type="ECO:0000313" key="3">
    <source>
        <dbReference type="Proteomes" id="UP000064183"/>
    </source>
</evidence>
<dbReference type="RefSeq" id="WP_029181993.1">
    <property type="nucleotide sequence ID" value="NZ_CP013738.1"/>
</dbReference>